<dbReference type="HAMAP" id="MF_01123">
    <property type="entry name" value="Ac_CoA_synth"/>
    <property type="match status" value="1"/>
</dbReference>
<dbReference type="PANTHER" id="PTHR24095">
    <property type="entry name" value="ACETYL-COENZYME A SYNTHETASE"/>
    <property type="match status" value="1"/>
</dbReference>
<evidence type="ECO:0000313" key="11">
    <source>
        <dbReference type="EMBL" id="GAA5145965.1"/>
    </source>
</evidence>
<evidence type="ECO:0000256" key="1">
    <source>
        <dbReference type="ARBA" id="ARBA00006432"/>
    </source>
</evidence>
<organism evidence="11 12">
    <name type="scientific">Pseudonocardia eucalypti</name>
    <dbReference type="NCBI Taxonomy" id="648755"/>
    <lineage>
        <taxon>Bacteria</taxon>
        <taxon>Bacillati</taxon>
        <taxon>Actinomycetota</taxon>
        <taxon>Actinomycetes</taxon>
        <taxon>Pseudonocardiales</taxon>
        <taxon>Pseudonocardiaceae</taxon>
        <taxon>Pseudonocardia</taxon>
    </lineage>
</organism>
<feature type="binding site" evidence="6">
    <location>
        <position position="547"/>
    </location>
    <ligand>
        <name>Mg(2+)</name>
        <dbReference type="ChEBI" id="CHEBI:18420"/>
    </ligand>
</feature>
<feature type="binding site" evidence="6">
    <location>
        <begin position="390"/>
        <end position="392"/>
    </location>
    <ligand>
        <name>ATP</name>
        <dbReference type="ChEBI" id="CHEBI:30616"/>
    </ligand>
</feature>
<keyword evidence="3 6" id="KW-0547">Nucleotide-binding</keyword>
<dbReference type="EC" id="6.2.1.1" evidence="6"/>
<feature type="binding site" evidence="6">
    <location>
        <begin position="414"/>
        <end position="419"/>
    </location>
    <ligand>
        <name>ATP</name>
        <dbReference type="ChEBI" id="CHEBI:30616"/>
    </ligand>
</feature>
<feature type="binding site" evidence="6">
    <location>
        <position position="505"/>
    </location>
    <ligand>
        <name>ATP</name>
        <dbReference type="ChEBI" id="CHEBI:30616"/>
    </ligand>
</feature>
<feature type="binding site" evidence="6">
    <location>
        <position position="338"/>
    </location>
    <ligand>
        <name>CoA</name>
        <dbReference type="ChEBI" id="CHEBI:57287"/>
    </ligand>
</feature>
<feature type="binding site" evidence="6">
    <location>
        <begin position="195"/>
        <end position="198"/>
    </location>
    <ligand>
        <name>CoA</name>
        <dbReference type="ChEBI" id="CHEBI:57287"/>
    </ligand>
</feature>
<comment type="catalytic activity">
    <reaction evidence="6">
        <text>acetate + ATP + CoA = acetyl-CoA + AMP + diphosphate</text>
        <dbReference type="Rhea" id="RHEA:23176"/>
        <dbReference type="ChEBI" id="CHEBI:30089"/>
        <dbReference type="ChEBI" id="CHEBI:30616"/>
        <dbReference type="ChEBI" id="CHEBI:33019"/>
        <dbReference type="ChEBI" id="CHEBI:57287"/>
        <dbReference type="ChEBI" id="CHEBI:57288"/>
        <dbReference type="ChEBI" id="CHEBI:456215"/>
        <dbReference type="EC" id="6.2.1.1"/>
    </reaction>
</comment>
<dbReference type="InterPro" id="IPR042099">
    <property type="entry name" value="ANL_N_sf"/>
</dbReference>
<dbReference type="EMBL" id="BAABJP010000001">
    <property type="protein sequence ID" value="GAA5145965.1"/>
    <property type="molecule type" value="Genomic_DNA"/>
</dbReference>
<dbReference type="CDD" id="cd05966">
    <property type="entry name" value="ACS"/>
    <property type="match status" value="1"/>
</dbReference>
<dbReference type="InterPro" id="IPR032387">
    <property type="entry name" value="ACAS_N"/>
</dbReference>
<reference evidence="12" key="1">
    <citation type="journal article" date="2019" name="Int. J. Syst. Evol. Microbiol.">
        <title>The Global Catalogue of Microorganisms (GCM) 10K type strain sequencing project: providing services to taxonomists for standard genome sequencing and annotation.</title>
        <authorList>
            <consortium name="The Broad Institute Genomics Platform"/>
            <consortium name="The Broad Institute Genome Sequencing Center for Infectious Disease"/>
            <person name="Wu L."/>
            <person name="Ma J."/>
        </authorList>
    </citation>
    <scope>NUCLEOTIDE SEQUENCE [LARGE SCALE GENOMIC DNA]</scope>
    <source>
        <strain evidence="12">JCM 18303</strain>
    </source>
</reference>
<comment type="cofactor">
    <cofactor evidence="6">
        <name>Mg(2+)</name>
        <dbReference type="ChEBI" id="CHEBI:18420"/>
    </cofactor>
</comment>
<evidence type="ECO:0000256" key="7">
    <source>
        <dbReference type="SAM" id="MobiDB-lite"/>
    </source>
</evidence>
<feature type="binding site" evidence="6">
    <location>
        <position position="314"/>
    </location>
    <ligand>
        <name>CoA</name>
        <dbReference type="ChEBI" id="CHEBI:57287"/>
    </ligand>
</feature>
<evidence type="ECO:0000256" key="6">
    <source>
        <dbReference type="HAMAP-Rule" id="MF_01123"/>
    </source>
</evidence>
<dbReference type="Pfam" id="PF00501">
    <property type="entry name" value="AMP-binding"/>
    <property type="match status" value="1"/>
</dbReference>
<keyword evidence="6" id="KW-0479">Metal-binding</keyword>
<dbReference type="GO" id="GO:0016874">
    <property type="term" value="F:ligase activity"/>
    <property type="evidence" value="ECO:0007669"/>
    <property type="project" value="UniProtKB-KW"/>
</dbReference>
<dbReference type="InterPro" id="IPR045851">
    <property type="entry name" value="AMP-bd_C_sf"/>
</dbReference>
<evidence type="ECO:0000256" key="5">
    <source>
        <dbReference type="ARBA" id="ARBA00022990"/>
    </source>
</evidence>
<keyword evidence="4 6" id="KW-0067">ATP-binding</keyword>
<dbReference type="Gene3D" id="3.30.300.30">
    <property type="match status" value="1"/>
</dbReference>
<feature type="region of interest" description="Disordered" evidence="7">
    <location>
        <begin position="1"/>
        <end position="20"/>
    </location>
</feature>
<evidence type="ECO:0000259" key="9">
    <source>
        <dbReference type="Pfam" id="PF13193"/>
    </source>
</evidence>
<keyword evidence="5 6" id="KW-0007">Acetylation</keyword>
<dbReference type="InterPro" id="IPR000873">
    <property type="entry name" value="AMP-dep_synth/lig_dom"/>
</dbReference>
<evidence type="ECO:0000313" key="12">
    <source>
        <dbReference type="Proteomes" id="UP001428817"/>
    </source>
</evidence>
<keyword evidence="6" id="KW-0460">Magnesium</keyword>
<dbReference type="Pfam" id="PF13193">
    <property type="entry name" value="AMP-binding_C"/>
    <property type="match status" value="1"/>
</dbReference>
<sequence>MTDSSVTLSNLSTENRSFPPSAEFAAQANATEAMYAHADSDREAFWAEQADQLHWERRWDEVLDWTDKPFAKWFVGGKLNVAYNCVDRHVEAGHGDQVAFHWEGEPGDSRTITYADLKNEVCKAANALTQLGVKKGDRVAIQLPMIPEAAFAMLACARLGALHSVVFGGFSPGALRSRVQDAEAKLVITSDGQFRRGNAAPMKENIDQALTDTPTVEHVLVVRRTKTDVPMTPERDIWWHDLVDDQSTEHTPEAFDSEHPLFILYTSGTTGKPKGVVHTSGGYLTQTAYTHRNVFDIKPETDVYWCTADIGWVTGHSYIVYGPLANRATSVMYEGTPNTPHEGRHWEIVQRYGVTIYYTAPTLIRTFMKWGEEIPAKYDLSSLRLLGSVGEPINPEAWMWYREHIGGERCPIVDTWWQTETGSIMISPLPGVTAAKPGSAMRPLPGISAQIVDDEGQPVGKGGGGYLVLDKPWPSMLRGVWGDDERFKETYWRRFEKHGYYFAGDGAKYDNDGAFWLLGRVDDIMLVSGHNISTTEVESALVSHPTVAEAAVVGASDKTTGQGIVAFVIMRGSIAEDAAKGADAINELRNHVAKEIGPIAKPRQIMVVNELPKTRSGKIMRRLLRDVAENREIGDVTTLADSSVMDLISSGLREGKGEE</sequence>
<dbReference type="NCBIfam" id="NF001208">
    <property type="entry name" value="PRK00174.1"/>
    <property type="match status" value="1"/>
</dbReference>
<feature type="binding site" evidence="6">
    <location>
        <position position="544"/>
    </location>
    <ligand>
        <name>Mg(2+)</name>
        <dbReference type="ChEBI" id="CHEBI:18420"/>
    </ligand>
</feature>
<dbReference type="Pfam" id="PF16177">
    <property type="entry name" value="ACAS_N"/>
    <property type="match status" value="1"/>
</dbReference>
<dbReference type="RefSeq" id="WP_185058718.1">
    <property type="nucleotide sequence ID" value="NZ_BAABJP010000001.1"/>
</dbReference>
<evidence type="ECO:0000259" key="8">
    <source>
        <dbReference type="Pfam" id="PF00501"/>
    </source>
</evidence>
<dbReference type="PANTHER" id="PTHR24095:SF14">
    <property type="entry name" value="ACETYL-COENZYME A SYNTHETASE 1"/>
    <property type="match status" value="1"/>
</dbReference>
<feature type="binding site" evidence="6">
    <location>
        <position position="528"/>
    </location>
    <ligand>
        <name>CoA</name>
        <dbReference type="ChEBI" id="CHEBI:57287"/>
    </ligand>
</feature>
<dbReference type="Gene3D" id="3.40.50.12780">
    <property type="entry name" value="N-terminal domain of ligase-like"/>
    <property type="match status" value="1"/>
</dbReference>
<gene>
    <name evidence="11" type="primary">acs</name>
    <name evidence="6" type="synonym">acsA</name>
    <name evidence="11" type="ORF">GCM10023321_04650</name>
</gene>
<dbReference type="NCBIfam" id="TIGR02188">
    <property type="entry name" value="Ac_CoA_lig_AcsA"/>
    <property type="match status" value="1"/>
</dbReference>
<feature type="binding site" evidence="6">
    <location>
        <position position="542"/>
    </location>
    <ligand>
        <name>Mg(2+)</name>
        <dbReference type="ChEBI" id="CHEBI:18420"/>
    </ligand>
</feature>
<feature type="binding site" evidence="6">
    <location>
        <position position="520"/>
    </location>
    <ligand>
        <name>ATP</name>
        <dbReference type="ChEBI" id="CHEBI:30616"/>
    </ligand>
</feature>
<dbReference type="InterPro" id="IPR011904">
    <property type="entry name" value="Ac_CoA_lig"/>
</dbReference>
<feature type="modified residue" description="N6-acetyllysine" evidence="6">
    <location>
        <position position="618"/>
    </location>
</feature>
<dbReference type="InterPro" id="IPR025110">
    <property type="entry name" value="AMP-bd_C"/>
</dbReference>
<comment type="PTM">
    <text evidence="6">Acetylated. Deacetylation by the SIR2-homolog deacetylase activates the enzyme.</text>
</comment>
<protein>
    <recommendedName>
        <fullName evidence="6">Acetyl-coenzyme A synthetase</fullName>
        <shortName evidence="6">AcCoA synthetase</shortName>
        <shortName evidence="6">Acs</shortName>
        <ecNumber evidence="6">6.2.1.1</ecNumber>
    </recommendedName>
    <alternativeName>
        <fullName evidence="6">Acetate--CoA ligase</fullName>
    </alternativeName>
    <alternativeName>
        <fullName evidence="6">Acyl-activating enzyme</fullName>
    </alternativeName>
</protein>
<evidence type="ECO:0000256" key="2">
    <source>
        <dbReference type="ARBA" id="ARBA00022598"/>
    </source>
</evidence>
<dbReference type="PROSITE" id="PS00455">
    <property type="entry name" value="AMP_BINDING"/>
    <property type="match status" value="1"/>
</dbReference>
<dbReference type="Proteomes" id="UP001428817">
    <property type="component" value="Unassembled WGS sequence"/>
</dbReference>
<comment type="function">
    <text evidence="6">Catalyzes the conversion of acetate into acetyl-CoA (AcCoA), an essential intermediate at the junction of anabolic and catabolic pathways. AcsA undergoes a two-step reaction. In the first half reaction, AcsA combines acetate with ATP to form acetyl-adenylate (AcAMP) intermediate. In the second half reaction, it can then transfer the acetyl group from AcAMP to the sulfhydryl group of CoA, forming the product AcCoA.</text>
</comment>
<feature type="compositionally biased region" description="Polar residues" evidence="7">
    <location>
        <begin position="1"/>
        <end position="18"/>
    </location>
</feature>
<proteinExistence type="inferred from homology"/>
<comment type="similarity">
    <text evidence="1 6">Belongs to the ATP-dependent AMP-binding enzyme family.</text>
</comment>
<accession>A0ABP9PKT1</accession>
<keyword evidence="2 6" id="KW-0436">Ligase</keyword>
<feature type="domain" description="Acetyl-coenzyme A synthetase N-terminal" evidence="10">
    <location>
        <begin position="32"/>
        <end position="85"/>
    </location>
</feature>
<comment type="caution">
    <text evidence="11">The sequence shown here is derived from an EMBL/GenBank/DDBJ whole genome shotgun (WGS) entry which is preliminary data.</text>
</comment>
<name>A0ABP9PKT1_9PSEU</name>
<dbReference type="SUPFAM" id="SSF56801">
    <property type="entry name" value="Acetyl-CoA synthetase-like"/>
    <property type="match status" value="1"/>
</dbReference>
<dbReference type="InterPro" id="IPR020845">
    <property type="entry name" value="AMP-binding_CS"/>
</dbReference>
<feature type="domain" description="AMP-dependent synthetase/ligase" evidence="8">
    <location>
        <begin position="92"/>
        <end position="480"/>
    </location>
</feature>
<evidence type="ECO:0000256" key="4">
    <source>
        <dbReference type="ARBA" id="ARBA00022840"/>
    </source>
</evidence>
<evidence type="ECO:0000259" key="10">
    <source>
        <dbReference type="Pfam" id="PF16177"/>
    </source>
</evidence>
<keyword evidence="12" id="KW-1185">Reference proteome</keyword>
<feature type="domain" description="AMP-binding enzyme C-terminal" evidence="9">
    <location>
        <begin position="536"/>
        <end position="618"/>
    </location>
</feature>
<comment type="caution">
    <text evidence="6">Lacks conserved residue(s) required for the propagation of feature annotation.</text>
</comment>
<evidence type="ECO:0000256" key="3">
    <source>
        <dbReference type="ARBA" id="ARBA00022741"/>
    </source>
</evidence>